<dbReference type="Pfam" id="PF00232">
    <property type="entry name" value="Glyco_hydro_1"/>
    <property type="match status" value="1"/>
</dbReference>
<dbReference type="AlphaFoldDB" id="A0A427AYG1"/>
<dbReference type="GO" id="GO:0005975">
    <property type="term" value="P:carbohydrate metabolic process"/>
    <property type="evidence" value="ECO:0007669"/>
    <property type="project" value="InterPro"/>
</dbReference>
<comment type="similarity">
    <text evidence="1 2">Belongs to the glycosyl hydrolase 1 family.</text>
</comment>
<dbReference type="GO" id="GO:0008422">
    <property type="term" value="F:beta-glucosidase activity"/>
    <property type="evidence" value="ECO:0007669"/>
    <property type="project" value="TreeGrafter"/>
</dbReference>
<feature type="chain" id="PRO_5019147660" description="Beta-glucosidase" evidence="3">
    <location>
        <begin position="25"/>
        <end position="148"/>
    </location>
</feature>
<dbReference type="InterPro" id="IPR001360">
    <property type="entry name" value="Glyco_hydro_1"/>
</dbReference>
<evidence type="ECO:0000313" key="4">
    <source>
        <dbReference type="EMBL" id="RRT81281.1"/>
    </source>
</evidence>
<name>A0A427AYG1_ENSVE</name>
<evidence type="ECO:0000313" key="5">
    <source>
        <dbReference type="Proteomes" id="UP000287651"/>
    </source>
</evidence>
<sequence>MVVWKRSLVFVVLLVVFGVGRCLAQSGGGLSRSSFPKGFVFGTASSSYQKPDRATEDLIYSSQFADGTGEVNQAGIDHYNELIDALLANGKIRRTNSFLDLQDVHVSIISSLRTINFAGIEPYVTLYHWDLPEALEDRYNGWIDPRIM</sequence>
<dbReference type="InterPro" id="IPR017853">
    <property type="entry name" value="GH"/>
</dbReference>
<evidence type="ECO:0000256" key="3">
    <source>
        <dbReference type="SAM" id="SignalP"/>
    </source>
</evidence>
<keyword evidence="3" id="KW-0732">Signal</keyword>
<dbReference type="Proteomes" id="UP000287651">
    <property type="component" value="Unassembled WGS sequence"/>
</dbReference>
<reference evidence="4 5" key="1">
    <citation type="journal article" date="2014" name="Agronomy (Basel)">
        <title>A Draft Genome Sequence for Ensete ventricosum, the Drought-Tolerant Tree Against Hunger.</title>
        <authorList>
            <person name="Harrison J."/>
            <person name="Moore K.A."/>
            <person name="Paszkiewicz K."/>
            <person name="Jones T."/>
            <person name="Grant M."/>
            <person name="Ambacheew D."/>
            <person name="Muzemil S."/>
            <person name="Studholme D.J."/>
        </authorList>
    </citation>
    <scope>NUCLEOTIDE SEQUENCE [LARGE SCALE GENOMIC DNA]</scope>
</reference>
<feature type="signal peptide" evidence="3">
    <location>
        <begin position="1"/>
        <end position="24"/>
    </location>
</feature>
<dbReference type="EMBL" id="AMZH03000947">
    <property type="protein sequence ID" value="RRT81281.1"/>
    <property type="molecule type" value="Genomic_DNA"/>
</dbReference>
<proteinExistence type="inferred from homology"/>
<evidence type="ECO:0008006" key="6">
    <source>
        <dbReference type="Google" id="ProtNLM"/>
    </source>
</evidence>
<evidence type="ECO:0000256" key="2">
    <source>
        <dbReference type="RuleBase" id="RU003690"/>
    </source>
</evidence>
<comment type="caution">
    <text evidence="4">The sequence shown here is derived from an EMBL/GenBank/DDBJ whole genome shotgun (WGS) entry which is preliminary data.</text>
</comment>
<organism evidence="4 5">
    <name type="scientific">Ensete ventricosum</name>
    <name type="common">Abyssinian banana</name>
    <name type="synonym">Musa ensete</name>
    <dbReference type="NCBI Taxonomy" id="4639"/>
    <lineage>
        <taxon>Eukaryota</taxon>
        <taxon>Viridiplantae</taxon>
        <taxon>Streptophyta</taxon>
        <taxon>Embryophyta</taxon>
        <taxon>Tracheophyta</taxon>
        <taxon>Spermatophyta</taxon>
        <taxon>Magnoliopsida</taxon>
        <taxon>Liliopsida</taxon>
        <taxon>Zingiberales</taxon>
        <taxon>Musaceae</taxon>
        <taxon>Ensete</taxon>
    </lineage>
</organism>
<dbReference type="PANTHER" id="PTHR10353:SF302">
    <property type="entry name" value="BETA-GLUCOSIDASE 40"/>
    <property type="match status" value="1"/>
</dbReference>
<dbReference type="Gene3D" id="3.20.20.80">
    <property type="entry name" value="Glycosidases"/>
    <property type="match status" value="1"/>
</dbReference>
<gene>
    <name evidence="4" type="ORF">B296_00022336</name>
</gene>
<protein>
    <recommendedName>
        <fullName evidence="6">Beta-glucosidase</fullName>
    </recommendedName>
</protein>
<evidence type="ECO:0000256" key="1">
    <source>
        <dbReference type="ARBA" id="ARBA00010838"/>
    </source>
</evidence>
<dbReference type="SUPFAM" id="SSF51445">
    <property type="entry name" value="(Trans)glycosidases"/>
    <property type="match status" value="2"/>
</dbReference>
<dbReference type="PANTHER" id="PTHR10353">
    <property type="entry name" value="GLYCOSYL HYDROLASE"/>
    <property type="match status" value="1"/>
</dbReference>
<accession>A0A427AYG1</accession>